<gene>
    <name evidence="3" type="ORF">D1869_01700</name>
    <name evidence="2" type="ORF">HNQ62_000768</name>
</gene>
<dbReference type="OrthoDB" id="42910at2157"/>
<dbReference type="EMBL" id="JACHFY010000002">
    <property type="protein sequence ID" value="MBB5253035.1"/>
    <property type="molecule type" value="Genomic_DNA"/>
</dbReference>
<feature type="domain" description="Amidohydrolase-related" evidence="1">
    <location>
        <begin position="51"/>
        <end position="321"/>
    </location>
</feature>
<keyword evidence="4" id="KW-1185">Reference proteome</keyword>
<dbReference type="EMBL" id="CP045484">
    <property type="protein sequence ID" value="QGR16041.1"/>
    <property type="molecule type" value="Genomic_DNA"/>
</dbReference>
<sequence length="369" mass="41848">MSILKINLGAILSGEELEYKEGVNIEIDDNNRILHIGNGYDSSAKNFKEFILVPPLINFHTHSGDFTFPEIGIDKTIKELVGDPHSEKYKYFKLYRNKINEGIREFIRKSISFGIIGILDFREEGVEGVLKAKKSIDLIDIYYFSLGRLDKFDEKELKALAKVAEGYGLPSPNYHSSKELNVIKNHFATKIRAVHFAETKKQYLRDDLEEIILSYSPNLIVHGTHFSINEFNLLKNEKIPLVVCPRSNLWFGVGLPNISAAYDVGVTVFYGSDNGSWISPNLWKDLELALLITRIQKPGSNYARDILSSATVNAYKYLRLDFTIKEGNKIYPVLIRGDEIFRANDKFVAIIKRASDNGIYSLGAIQNIS</sequence>
<dbReference type="InterPro" id="IPR006680">
    <property type="entry name" value="Amidohydro-rel"/>
</dbReference>
<dbReference type="Gene3D" id="3.20.20.140">
    <property type="entry name" value="Metal-dependent hydrolases"/>
    <property type="match status" value="1"/>
</dbReference>
<evidence type="ECO:0000259" key="1">
    <source>
        <dbReference type="Pfam" id="PF01979"/>
    </source>
</evidence>
<name>A0A650CDX5_SULOH</name>
<reference evidence="3 4" key="1">
    <citation type="submission" date="2019-10" db="EMBL/GenBank/DDBJ databases">
        <title>Genome Sequences from Six Type Strain Members of the Archaeal Family Sulfolobaceae: Acidianus ambivalens, Acidianus infernus, Metallosphaera prunae, Stygiolobus azoricus, Sulfolobus metallicus, and Sulfurisphaera ohwakuensis.</title>
        <authorList>
            <person name="Counts J.A."/>
            <person name="Kelly R.M."/>
        </authorList>
    </citation>
    <scope>NUCLEOTIDE SEQUENCE [LARGE SCALE GENOMIC DNA]</scope>
    <source>
        <strain evidence="3 4">TA-1</strain>
    </source>
</reference>
<evidence type="ECO:0000313" key="5">
    <source>
        <dbReference type="Proteomes" id="UP000582213"/>
    </source>
</evidence>
<dbReference type="InterPro" id="IPR032466">
    <property type="entry name" value="Metal_Hydrolase"/>
</dbReference>
<dbReference type="RefSeq" id="WP_156013649.1">
    <property type="nucleotide sequence ID" value="NZ_CP045484.1"/>
</dbReference>
<dbReference type="Pfam" id="PF01979">
    <property type="entry name" value="Amidohydro_1"/>
    <property type="match status" value="1"/>
</dbReference>
<dbReference type="Proteomes" id="UP000427373">
    <property type="component" value="Chromosome"/>
</dbReference>
<dbReference type="SUPFAM" id="SSF51556">
    <property type="entry name" value="Metallo-dependent hydrolases"/>
    <property type="match status" value="1"/>
</dbReference>
<dbReference type="InterPro" id="IPR050287">
    <property type="entry name" value="MTA/SAH_deaminase"/>
</dbReference>
<dbReference type="Proteomes" id="UP000582213">
    <property type="component" value="Unassembled WGS sequence"/>
</dbReference>
<dbReference type="GeneID" id="42799921"/>
<keyword evidence="3" id="KW-0378">Hydrolase</keyword>
<dbReference type="GO" id="GO:0016787">
    <property type="term" value="F:hydrolase activity"/>
    <property type="evidence" value="ECO:0007669"/>
    <property type="project" value="UniProtKB-KW"/>
</dbReference>
<dbReference type="PANTHER" id="PTHR43794:SF5">
    <property type="entry name" value="CHLOROHYDROLASE FAMILY PROTEIN"/>
    <property type="match status" value="1"/>
</dbReference>
<protein>
    <submittedName>
        <fullName evidence="3">Amidohydrolase family protein</fullName>
    </submittedName>
    <submittedName>
        <fullName evidence="2">Cytosine/adenosine deaminase-related metal-dependent hydrolase</fullName>
    </submittedName>
</protein>
<evidence type="ECO:0000313" key="4">
    <source>
        <dbReference type="Proteomes" id="UP000427373"/>
    </source>
</evidence>
<dbReference type="AlphaFoldDB" id="A0A650CDX5"/>
<accession>A0A650CDX5</accession>
<proteinExistence type="predicted"/>
<evidence type="ECO:0000313" key="2">
    <source>
        <dbReference type="EMBL" id="MBB5253035.1"/>
    </source>
</evidence>
<dbReference type="PANTHER" id="PTHR43794">
    <property type="entry name" value="AMINOHYDROLASE SSNA-RELATED"/>
    <property type="match status" value="1"/>
</dbReference>
<evidence type="ECO:0000313" key="3">
    <source>
        <dbReference type="EMBL" id="QGR16041.1"/>
    </source>
</evidence>
<reference evidence="2 5" key="2">
    <citation type="submission" date="2020-08" db="EMBL/GenBank/DDBJ databases">
        <title>Genomic Encyclopedia of Type Strains, Phase IV (KMG-IV): sequencing the most valuable type-strain genomes for metagenomic binning, comparative biology and taxonomic classification.</title>
        <authorList>
            <person name="Goeker M."/>
        </authorList>
    </citation>
    <scope>NUCLEOTIDE SEQUENCE [LARGE SCALE GENOMIC DNA]</scope>
    <source>
        <strain evidence="2 5">DSM 12421</strain>
    </source>
</reference>
<organism evidence="3 4">
    <name type="scientific">Sulfurisphaera ohwakuensis</name>
    <dbReference type="NCBI Taxonomy" id="69656"/>
    <lineage>
        <taxon>Archaea</taxon>
        <taxon>Thermoproteota</taxon>
        <taxon>Thermoprotei</taxon>
        <taxon>Sulfolobales</taxon>
        <taxon>Sulfolobaceae</taxon>
        <taxon>Sulfurisphaera</taxon>
    </lineage>
</organism>
<dbReference type="KEGG" id="soh:D1869_01700"/>